<dbReference type="Pfam" id="PF00378">
    <property type="entry name" value="ECH_1"/>
    <property type="match status" value="1"/>
</dbReference>
<dbReference type="InterPro" id="IPR029045">
    <property type="entry name" value="ClpP/crotonase-like_dom_sf"/>
</dbReference>
<sequence>MAYWHIQTEEADGVLLIALNEPTQRNALSLGMRAELAEAIAQGRDDDSVRAVVLTGRGGAFCAGGDLKSLREGADRAIATRHRIQGLHAWFADFVDFPKPVVVAVDGPCAGAGFSLAMAGDAILCTPRAWFCQIFGRIGVIPDMASLYLLPRRIGLPAARELIMTARRMGSDEALSRGFVNEIVPADRLESVARDVAARLADAAGEGFVARKQALNHAFERAPFHDPAALR</sequence>
<accession>A3TZF5</accession>
<dbReference type="Proteomes" id="UP000004318">
    <property type="component" value="Unassembled WGS sequence"/>
</dbReference>
<dbReference type="STRING" id="252305.OB2597_17007"/>
<dbReference type="CDD" id="cd06558">
    <property type="entry name" value="crotonase-like"/>
    <property type="match status" value="1"/>
</dbReference>
<dbReference type="SUPFAM" id="SSF52096">
    <property type="entry name" value="ClpP/crotonase"/>
    <property type="match status" value="1"/>
</dbReference>
<comment type="caution">
    <text evidence="1">The sequence shown here is derived from an EMBL/GenBank/DDBJ whole genome shotgun (WGS) entry which is preliminary data.</text>
</comment>
<dbReference type="HOGENOM" id="CLU_009834_7_2_5"/>
<dbReference type="Gene3D" id="3.90.226.10">
    <property type="entry name" value="2-enoyl-CoA Hydratase, Chain A, domain 1"/>
    <property type="match status" value="1"/>
</dbReference>
<dbReference type="GO" id="GO:0003824">
    <property type="term" value="F:catalytic activity"/>
    <property type="evidence" value="ECO:0007669"/>
    <property type="project" value="UniProtKB-ARBA"/>
</dbReference>
<dbReference type="RefSeq" id="WP_009803445.1">
    <property type="nucleotide sequence ID" value="NZ_AAMO01000007.1"/>
</dbReference>
<dbReference type="PANTHER" id="PTHR11941:SF133">
    <property type="entry name" value="1,2-EPOXYPHENYLACETYL-COA ISOMERASE"/>
    <property type="match status" value="1"/>
</dbReference>
<organism evidence="1 2">
    <name type="scientific">Pseudooceanicola batsensis (strain ATCC BAA-863 / DSM 15984 / KCTC 12145 / HTCC2597)</name>
    <name type="common">Oceanicola batsensis</name>
    <dbReference type="NCBI Taxonomy" id="252305"/>
    <lineage>
        <taxon>Bacteria</taxon>
        <taxon>Pseudomonadati</taxon>
        <taxon>Pseudomonadota</taxon>
        <taxon>Alphaproteobacteria</taxon>
        <taxon>Rhodobacterales</taxon>
        <taxon>Paracoccaceae</taxon>
        <taxon>Pseudooceanicola</taxon>
    </lineage>
</organism>
<dbReference type="PANTHER" id="PTHR11941">
    <property type="entry name" value="ENOYL-COA HYDRATASE-RELATED"/>
    <property type="match status" value="1"/>
</dbReference>
<gene>
    <name evidence="1" type="ORF">OB2597_17007</name>
</gene>
<protein>
    <submittedName>
        <fullName evidence="1">Probable enoyl-CoA hydratase</fullName>
    </submittedName>
</protein>
<evidence type="ECO:0000313" key="1">
    <source>
        <dbReference type="EMBL" id="EAQ02436.1"/>
    </source>
</evidence>
<proteinExistence type="predicted"/>
<evidence type="ECO:0000313" key="2">
    <source>
        <dbReference type="Proteomes" id="UP000004318"/>
    </source>
</evidence>
<name>A3TZF5_PSEBH</name>
<dbReference type="AlphaFoldDB" id="A3TZF5"/>
<dbReference type="OrthoDB" id="9781757at2"/>
<keyword evidence="2" id="KW-1185">Reference proteome</keyword>
<dbReference type="InterPro" id="IPR001753">
    <property type="entry name" value="Enoyl-CoA_hydra/iso"/>
</dbReference>
<dbReference type="EMBL" id="AAMO01000007">
    <property type="protein sequence ID" value="EAQ02436.1"/>
    <property type="molecule type" value="Genomic_DNA"/>
</dbReference>
<dbReference type="GO" id="GO:0006635">
    <property type="term" value="P:fatty acid beta-oxidation"/>
    <property type="evidence" value="ECO:0007669"/>
    <property type="project" value="TreeGrafter"/>
</dbReference>
<reference evidence="1 2" key="1">
    <citation type="journal article" date="2010" name="J. Bacteriol.">
        <title>Genome sequences of Oceanicola granulosus HTCC2516(T) and Oceanicola batsensis HTCC2597(TDelta).</title>
        <authorList>
            <person name="Thrash J.C."/>
            <person name="Cho J.C."/>
            <person name="Vergin K.L."/>
            <person name="Giovannoni S.J."/>
        </authorList>
    </citation>
    <scope>NUCLEOTIDE SEQUENCE [LARGE SCALE GENOMIC DNA]</scope>
    <source>
        <strain evidence="2">ATCC BAA-863 / DSM 15984 / KCTC 12145 / HTCC2597</strain>
    </source>
</reference>